<evidence type="ECO:0000256" key="1">
    <source>
        <dbReference type="SAM" id="Phobius"/>
    </source>
</evidence>
<dbReference type="Proteomes" id="UP001230207">
    <property type="component" value="Unassembled WGS sequence"/>
</dbReference>
<organism evidence="2 3">
    <name type="scientific">Pararhizobium capsulatum DSM 1112</name>
    <dbReference type="NCBI Taxonomy" id="1121113"/>
    <lineage>
        <taxon>Bacteria</taxon>
        <taxon>Pseudomonadati</taxon>
        <taxon>Pseudomonadota</taxon>
        <taxon>Alphaproteobacteria</taxon>
        <taxon>Hyphomicrobiales</taxon>
        <taxon>Rhizobiaceae</taxon>
        <taxon>Rhizobium/Agrobacterium group</taxon>
        <taxon>Pararhizobium</taxon>
    </lineage>
</organism>
<proteinExistence type="predicted"/>
<dbReference type="EMBL" id="JAUSVF010000003">
    <property type="protein sequence ID" value="MDQ0322937.1"/>
    <property type="molecule type" value="Genomic_DNA"/>
</dbReference>
<sequence length="110" mass="12561">MLEYSQEFHEAERRRSAGELQGYEITSETLPKSTTYFFPTAMSEADQFGLMKANHEQAEAAQLKLISEKRWERFIDANKVALSPPIVLLLIGLAIRWVITGLRRQAPPEP</sequence>
<keyword evidence="1" id="KW-0812">Transmembrane</keyword>
<evidence type="ECO:0000313" key="3">
    <source>
        <dbReference type="Proteomes" id="UP001230207"/>
    </source>
</evidence>
<dbReference type="RefSeq" id="WP_307235131.1">
    <property type="nucleotide sequence ID" value="NZ_JAUSVF010000003.1"/>
</dbReference>
<feature type="transmembrane region" description="Helical" evidence="1">
    <location>
        <begin position="80"/>
        <end position="99"/>
    </location>
</feature>
<keyword evidence="1" id="KW-0472">Membrane</keyword>
<evidence type="ECO:0000313" key="2">
    <source>
        <dbReference type="EMBL" id="MDQ0322937.1"/>
    </source>
</evidence>
<gene>
    <name evidence="2" type="ORF">QO002_005143</name>
</gene>
<protein>
    <submittedName>
        <fullName evidence="2">Uncharacterized protein</fullName>
    </submittedName>
</protein>
<keyword evidence="1" id="KW-1133">Transmembrane helix</keyword>
<reference evidence="2 3" key="1">
    <citation type="submission" date="2023-07" db="EMBL/GenBank/DDBJ databases">
        <title>Genomic Encyclopedia of Type Strains, Phase IV (KMG-IV): sequencing the most valuable type-strain genomes for metagenomic binning, comparative biology and taxonomic classification.</title>
        <authorList>
            <person name="Goeker M."/>
        </authorList>
    </citation>
    <scope>NUCLEOTIDE SEQUENCE [LARGE SCALE GENOMIC DNA]</scope>
    <source>
        <strain evidence="2 3">DSM 1112</strain>
    </source>
</reference>
<accession>A0ABU0BYC7</accession>
<keyword evidence="3" id="KW-1185">Reference proteome</keyword>
<comment type="caution">
    <text evidence="2">The sequence shown here is derived from an EMBL/GenBank/DDBJ whole genome shotgun (WGS) entry which is preliminary data.</text>
</comment>
<name>A0ABU0BYC7_9HYPH</name>